<dbReference type="OrthoDB" id="9815425at2"/>
<evidence type="ECO:0000256" key="2">
    <source>
        <dbReference type="ARBA" id="ARBA00022801"/>
    </source>
</evidence>
<evidence type="ECO:0000313" key="5">
    <source>
        <dbReference type="EMBL" id="TWV97465.1"/>
    </source>
</evidence>
<feature type="chain" id="PRO_5023091744" evidence="3">
    <location>
        <begin position="27"/>
        <end position="349"/>
    </location>
</feature>
<accession>A0A5C6LPF1</accession>
<dbReference type="Gene3D" id="3.40.50.1820">
    <property type="entry name" value="alpha/beta hydrolase"/>
    <property type="match status" value="1"/>
</dbReference>
<dbReference type="AlphaFoldDB" id="A0A5C6LPF1"/>
<reference evidence="5 6" key="1">
    <citation type="submission" date="2019-08" db="EMBL/GenBank/DDBJ databases">
        <title>Whole genome sequencing of chitin degrading bacteria Chitinophaga pinensis YS16.</title>
        <authorList>
            <person name="Singh R.P."/>
            <person name="Manchanda G."/>
            <person name="Maurya I.K."/>
            <person name="Joshi N.K."/>
            <person name="Srivastava A.K."/>
        </authorList>
    </citation>
    <scope>NUCLEOTIDE SEQUENCE [LARGE SCALE GENOMIC DNA]</scope>
    <source>
        <strain evidence="5 6">YS-16</strain>
    </source>
</reference>
<dbReference type="InterPro" id="IPR002168">
    <property type="entry name" value="Lipase_GDXG_HIS_AS"/>
</dbReference>
<feature type="domain" description="Alpha/beta hydrolase fold-3" evidence="4">
    <location>
        <begin position="116"/>
        <end position="321"/>
    </location>
</feature>
<dbReference type="RefSeq" id="WP_146307050.1">
    <property type="nucleotide sequence ID" value="NZ_VOHS01000028.1"/>
</dbReference>
<dbReference type="InterPro" id="IPR013094">
    <property type="entry name" value="AB_hydrolase_3"/>
</dbReference>
<keyword evidence="2 5" id="KW-0378">Hydrolase</keyword>
<comment type="caution">
    <text evidence="5">The sequence shown here is derived from an EMBL/GenBank/DDBJ whole genome shotgun (WGS) entry which is preliminary data.</text>
</comment>
<keyword evidence="6" id="KW-1185">Reference proteome</keyword>
<evidence type="ECO:0000256" key="1">
    <source>
        <dbReference type="ARBA" id="ARBA00010515"/>
    </source>
</evidence>
<evidence type="ECO:0000313" key="6">
    <source>
        <dbReference type="Proteomes" id="UP000318815"/>
    </source>
</evidence>
<dbReference type="EMBL" id="VOHS01000028">
    <property type="protein sequence ID" value="TWV97465.1"/>
    <property type="molecule type" value="Genomic_DNA"/>
</dbReference>
<dbReference type="GO" id="GO:0016787">
    <property type="term" value="F:hydrolase activity"/>
    <property type="evidence" value="ECO:0007669"/>
    <property type="project" value="UniProtKB-KW"/>
</dbReference>
<feature type="signal peptide" evidence="3">
    <location>
        <begin position="1"/>
        <end position="26"/>
    </location>
</feature>
<dbReference type="Proteomes" id="UP000318815">
    <property type="component" value="Unassembled WGS sequence"/>
</dbReference>
<evidence type="ECO:0000256" key="3">
    <source>
        <dbReference type="SAM" id="SignalP"/>
    </source>
</evidence>
<dbReference type="PROSITE" id="PS01173">
    <property type="entry name" value="LIPASE_GDXG_HIS"/>
    <property type="match status" value="1"/>
</dbReference>
<name>A0A5C6LPF1_9BACT</name>
<dbReference type="PANTHER" id="PTHR48081:SF8">
    <property type="entry name" value="ALPHA_BETA HYDROLASE FOLD-3 DOMAIN-CONTAINING PROTEIN-RELATED"/>
    <property type="match status" value="1"/>
</dbReference>
<dbReference type="PANTHER" id="PTHR48081">
    <property type="entry name" value="AB HYDROLASE SUPERFAMILY PROTEIN C4A8.06C"/>
    <property type="match status" value="1"/>
</dbReference>
<dbReference type="SUPFAM" id="SSF53474">
    <property type="entry name" value="alpha/beta-Hydrolases"/>
    <property type="match status" value="1"/>
</dbReference>
<gene>
    <name evidence="5" type="ORF">FEF09_21690</name>
</gene>
<dbReference type="Pfam" id="PF07859">
    <property type="entry name" value="Abhydrolase_3"/>
    <property type="match status" value="1"/>
</dbReference>
<keyword evidence="3" id="KW-0732">Signal</keyword>
<dbReference type="InterPro" id="IPR050300">
    <property type="entry name" value="GDXG_lipolytic_enzyme"/>
</dbReference>
<comment type="similarity">
    <text evidence="1">Belongs to the 'GDXG' lipolytic enzyme family.</text>
</comment>
<dbReference type="InterPro" id="IPR029058">
    <property type="entry name" value="AB_hydrolase_fold"/>
</dbReference>
<sequence>MTKQSMKNILAAGAVAAASVVNNAEAQTKVLDPAKDPAIETRTKAFLNVLNSGGGKPMEQTAATDARKVLEGAQSSVKVDLSGIDVTEKTITEDGLAIKLFIVRPSGVSGTLPAFMFFHGGGWVLGDFPTHQRFVRDLVVYSGVAAVFVEYSRSPEVKYPVALNEAYAATKWVAAHGAEVNLDGKRLAVVGNSAGGNLTAATALMAKNKKGPELKFQLLFWPVTDANFETGSYNQYATSRFLTKNMMIWFWDSYIPKSQRKEIYAAPLQASLEELKGLPPTLVQTAENDVLRDEGEAYARKMDEAGVPVTLVRIQGMIHDYGLLNPLADVPAVQSALRYAANELKNALK</sequence>
<protein>
    <submittedName>
        <fullName evidence="5">Alpha/beta hydrolase</fullName>
    </submittedName>
</protein>
<evidence type="ECO:0000259" key="4">
    <source>
        <dbReference type="Pfam" id="PF07859"/>
    </source>
</evidence>
<proteinExistence type="inferred from homology"/>
<organism evidence="5 6">
    <name type="scientific">Chitinophaga pinensis</name>
    <dbReference type="NCBI Taxonomy" id="79329"/>
    <lineage>
        <taxon>Bacteria</taxon>
        <taxon>Pseudomonadati</taxon>
        <taxon>Bacteroidota</taxon>
        <taxon>Chitinophagia</taxon>
        <taxon>Chitinophagales</taxon>
        <taxon>Chitinophagaceae</taxon>
        <taxon>Chitinophaga</taxon>
    </lineage>
</organism>